<evidence type="ECO:0000313" key="2">
    <source>
        <dbReference type="EMBL" id="KAA2262607.1"/>
    </source>
</evidence>
<reference evidence="2 3" key="1">
    <citation type="submission" date="2019-09" db="EMBL/GenBank/DDBJ databases">
        <title>Goodfellowia gen. nov., a new genus of the Pseudonocardineae related to Actinoalloteichus, containing Goodfellowia coeruleoviolacea gen. nov., comb. nov. gen. nov., comb. nov.</title>
        <authorList>
            <person name="Labeda D."/>
        </authorList>
    </citation>
    <scope>NUCLEOTIDE SEQUENCE [LARGE SCALE GENOMIC DNA]</scope>
    <source>
        <strain evidence="2 3">AN110305</strain>
    </source>
</reference>
<keyword evidence="3" id="KW-1185">Reference proteome</keyword>
<accession>A0A5B2XFQ2</accession>
<reference evidence="2 3" key="2">
    <citation type="submission" date="2019-09" db="EMBL/GenBank/DDBJ databases">
        <authorList>
            <person name="Jin C."/>
        </authorList>
    </citation>
    <scope>NUCLEOTIDE SEQUENCE [LARGE SCALE GENOMIC DNA]</scope>
    <source>
        <strain evidence="2 3">AN110305</strain>
    </source>
</reference>
<evidence type="ECO:0000313" key="3">
    <source>
        <dbReference type="Proteomes" id="UP000323454"/>
    </source>
</evidence>
<dbReference type="EMBL" id="VUOB01000021">
    <property type="protein sequence ID" value="KAA2262607.1"/>
    <property type="molecule type" value="Genomic_DNA"/>
</dbReference>
<name>A0A5B2XFQ2_9PSEU</name>
<dbReference type="InterPro" id="IPR009959">
    <property type="entry name" value="Cyclase_SnoaL-like"/>
</dbReference>
<organism evidence="2 3">
    <name type="scientific">Solihabitans fulvus</name>
    <dbReference type="NCBI Taxonomy" id="1892852"/>
    <lineage>
        <taxon>Bacteria</taxon>
        <taxon>Bacillati</taxon>
        <taxon>Actinomycetota</taxon>
        <taxon>Actinomycetes</taxon>
        <taxon>Pseudonocardiales</taxon>
        <taxon>Pseudonocardiaceae</taxon>
        <taxon>Solihabitans</taxon>
    </lineage>
</organism>
<dbReference type="PANTHER" id="PTHR38436">
    <property type="entry name" value="POLYKETIDE CYCLASE SNOAL-LIKE DOMAIN"/>
    <property type="match status" value="1"/>
</dbReference>
<dbReference type="InterPro" id="IPR032710">
    <property type="entry name" value="NTF2-like_dom_sf"/>
</dbReference>
<sequence>MTQLPRAMPPITRMGDPRRRRPLTAGGRSAAGRVDYQGLRASTDQDIGRSGGPRSSRPPTAPLGGTMTEDDLRDLAREIADQVWHRGRLAAIDDHFREDLVAHVPERPAVRGRRAYRELILATRTSFPDLRQEVDLVIAQSGTVVLRSRYLGTQRGEHDGIPPTGRRVEITELLWLRFDGDQVAELWQELNNLTVLDQLGVIPPRQATEFARFRHVLRTVGRLAALKARSVAAQRRGAK</sequence>
<feature type="region of interest" description="Disordered" evidence="1">
    <location>
        <begin position="1"/>
        <end position="68"/>
    </location>
</feature>
<dbReference type="SUPFAM" id="SSF54427">
    <property type="entry name" value="NTF2-like"/>
    <property type="match status" value="1"/>
</dbReference>
<dbReference type="Pfam" id="PF07366">
    <property type="entry name" value="SnoaL"/>
    <property type="match status" value="1"/>
</dbReference>
<dbReference type="Proteomes" id="UP000323454">
    <property type="component" value="Unassembled WGS sequence"/>
</dbReference>
<dbReference type="PANTHER" id="PTHR38436:SF1">
    <property type="entry name" value="ESTER CYCLASE"/>
    <property type="match status" value="1"/>
</dbReference>
<proteinExistence type="predicted"/>
<dbReference type="GO" id="GO:0030638">
    <property type="term" value="P:polyketide metabolic process"/>
    <property type="evidence" value="ECO:0007669"/>
    <property type="project" value="InterPro"/>
</dbReference>
<protein>
    <submittedName>
        <fullName evidence="2">Ester cyclase</fullName>
    </submittedName>
</protein>
<comment type="caution">
    <text evidence="2">The sequence shown here is derived from an EMBL/GenBank/DDBJ whole genome shotgun (WGS) entry which is preliminary data.</text>
</comment>
<dbReference type="AlphaFoldDB" id="A0A5B2XFQ2"/>
<evidence type="ECO:0000256" key="1">
    <source>
        <dbReference type="SAM" id="MobiDB-lite"/>
    </source>
</evidence>
<dbReference type="Gene3D" id="3.10.450.50">
    <property type="match status" value="1"/>
</dbReference>
<dbReference type="OrthoDB" id="129343at2"/>
<gene>
    <name evidence="2" type="ORF">F0L68_11935</name>
</gene>